<reference evidence="2" key="1">
    <citation type="submission" date="2014-09" db="EMBL/GenBank/DDBJ databases">
        <authorList>
            <person name="Magalhaes I.L.F."/>
            <person name="Oliveira U."/>
            <person name="Santos F.R."/>
            <person name="Vidigal T.H.D.A."/>
            <person name="Brescovit A.D."/>
            <person name="Santos A.J."/>
        </authorList>
    </citation>
    <scope>NUCLEOTIDE SEQUENCE</scope>
    <source>
        <tissue evidence="2">Shoot tissue taken approximately 20 cm above the soil surface</tissue>
    </source>
</reference>
<name>A0A0A9FBF2_ARUDO</name>
<feature type="region of interest" description="Disordered" evidence="1">
    <location>
        <begin position="83"/>
        <end position="106"/>
    </location>
</feature>
<evidence type="ECO:0000313" key="2">
    <source>
        <dbReference type="EMBL" id="JAE05573.1"/>
    </source>
</evidence>
<evidence type="ECO:0000256" key="1">
    <source>
        <dbReference type="SAM" id="MobiDB-lite"/>
    </source>
</evidence>
<sequence>MGSSEQARRRWGKNRGDGRSSPESMPAASFGHHARREAALQALLDEVKLEEGFLSRISWRRGPPALARVGRRQRFAATAQLNAYSSSASGKTSTRLGETDERQLAA</sequence>
<protein>
    <submittedName>
        <fullName evidence="2">Uncharacterized protein</fullName>
    </submittedName>
</protein>
<dbReference type="AlphaFoldDB" id="A0A0A9FBF2"/>
<reference evidence="2" key="2">
    <citation type="journal article" date="2015" name="Data Brief">
        <title>Shoot transcriptome of the giant reed, Arundo donax.</title>
        <authorList>
            <person name="Barrero R.A."/>
            <person name="Guerrero F.D."/>
            <person name="Moolhuijzen P."/>
            <person name="Goolsby J.A."/>
            <person name="Tidwell J."/>
            <person name="Bellgard S.E."/>
            <person name="Bellgard M.I."/>
        </authorList>
    </citation>
    <scope>NUCLEOTIDE SEQUENCE</scope>
    <source>
        <tissue evidence="2">Shoot tissue taken approximately 20 cm above the soil surface</tissue>
    </source>
</reference>
<feature type="region of interest" description="Disordered" evidence="1">
    <location>
        <begin position="1"/>
        <end position="33"/>
    </location>
</feature>
<organism evidence="2">
    <name type="scientific">Arundo donax</name>
    <name type="common">Giant reed</name>
    <name type="synonym">Donax arundinaceus</name>
    <dbReference type="NCBI Taxonomy" id="35708"/>
    <lineage>
        <taxon>Eukaryota</taxon>
        <taxon>Viridiplantae</taxon>
        <taxon>Streptophyta</taxon>
        <taxon>Embryophyta</taxon>
        <taxon>Tracheophyta</taxon>
        <taxon>Spermatophyta</taxon>
        <taxon>Magnoliopsida</taxon>
        <taxon>Liliopsida</taxon>
        <taxon>Poales</taxon>
        <taxon>Poaceae</taxon>
        <taxon>PACMAD clade</taxon>
        <taxon>Arundinoideae</taxon>
        <taxon>Arundineae</taxon>
        <taxon>Arundo</taxon>
    </lineage>
</organism>
<feature type="compositionally biased region" description="Polar residues" evidence="1">
    <location>
        <begin position="83"/>
        <end position="96"/>
    </location>
</feature>
<proteinExistence type="predicted"/>
<dbReference type="EMBL" id="GBRH01192323">
    <property type="protein sequence ID" value="JAE05573.1"/>
    <property type="molecule type" value="Transcribed_RNA"/>
</dbReference>
<accession>A0A0A9FBF2</accession>
<feature type="compositionally biased region" description="Basic and acidic residues" evidence="1">
    <location>
        <begin position="97"/>
        <end position="106"/>
    </location>
</feature>